<keyword evidence="2" id="KW-1185">Reference proteome</keyword>
<organism evidence="1 2">
    <name type="scientific">Fimbriimonas ginsengisoli Gsoil 348</name>
    <dbReference type="NCBI Taxonomy" id="661478"/>
    <lineage>
        <taxon>Bacteria</taxon>
        <taxon>Bacillati</taxon>
        <taxon>Armatimonadota</taxon>
        <taxon>Fimbriimonadia</taxon>
        <taxon>Fimbriimonadales</taxon>
        <taxon>Fimbriimonadaceae</taxon>
        <taxon>Fimbriimonas</taxon>
    </lineage>
</organism>
<dbReference type="KEGG" id="fgi:OP10G_2069"/>
<protein>
    <recommendedName>
        <fullName evidence="3">Lipoprotein</fullName>
    </recommendedName>
</protein>
<proteinExistence type="predicted"/>
<dbReference type="Proteomes" id="UP000027982">
    <property type="component" value="Chromosome"/>
</dbReference>
<gene>
    <name evidence="1" type="ORF">OP10G_2069</name>
</gene>
<name>A0A068NPY6_FIMGI</name>
<dbReference type="STRING" id="661478.OP10G_2069"/>
<evidence type="ECO:0000313" key="2">
    <source>
        <dbReference type="Proteomes" id="UP000027982"/>
    </source>
</evidence>
<dbReference type="HOGENOM" id="CLU_1208303_0_0_0"/>
<dbReference type="PROSITE" id="PS51257">
    <property type="entry name" value="PROKAR_LIPOPROTEIN"/>
    <property type="match status" value="1"/>
</dbReference>
<sequence length="229" mass="24428">MNMKVLAGFALLLVTACGWSQQVRLQGVLDLLPSGRGAAAAKVPGLQERIKALKEAGRQRIASGKASTKFKPSEAGVRNAVAGIAFTDPDDPKTLPAQIQSIRTSVKQFHQRMKAVGLQPNDLADGFAMAHALFSQASTGKPVSRKQIKANRAAIYKLIMSNAMYQGLPDTQREAIYGREIALAMYGIGCREQAAEVEGEVARASLISRAQRNANASGLIPVLTGAVRM</sequence>
<evidence type="ECO:0000313" key="1">
    <source>
        <dbReference type="EMBL" id="AIE85437.1"/>
    </source>
</evidence>
<reference evidence="1 2" key="1">
    <citation type="journal article" date="2014" name="PLoS ONE">
        <title>The first complete genome sequence of the class fimbriimonadia in the phylum armatimonadetes.</title>
        <authorList>
            <person name="Hu Z.Y."/>
            <person name="Wang Y.Z."/>
            <person name="Im W.T."/>
            <person name="Wang S.Y."/>
            <person name="Zhao G.P."/>
            <person name="Zheng H.J."/>
            <person name="Quan Z.X."/>
        </authorList>
    </citation>
    <scope>NUCLEOTIDE SEQUENCE [LARGE SCALE GENOMIC DNA]</scope>
    <source>
        <strain evidence="1">Gsoil 348</strain>
    </source>
</reference>
<dbReference type="AlphaFoldDB" id="A0A068NPY6"/>
<evidence type="ECO:0008006" key="3">
    <source>
        <dbReference type="Google" id="ProtNLM"/>
    </source>
</evidence>
<dbReference type="EMBL" id="CP007139">
    <property type="protein sequence ID" value="AIE85437.1"/>
    <property type="molecule type" value="Genomic_DNA"/>
</dbReference>
<accession>A0A068NPY6</accession>